<dbReference type="InterPro" id="IPR037396">
    <property type="entry name" value="FMN_HAD"/>
</dbReference>
<dbReference type="CDD" id="cd02809">
    <property type="entry name" value="alpha_hydroxyacid_oxid_FMN"/>
    <property type="match status" value="1"/>
</dbReference>
<evidence type="ECO:0000256" key="4">
    <source>
        <dbReference type="ARBA" id="ARBA00023002"/>
    </source>
</evidence>
<dbReference type="PANTHER" id="PTHR10578:SF107">
    <property type="entry name" value="2-HYDROXYACID OXIDASE 1"/>
    <property type="match status" value="1"/>
</dbReference>
<keyword evidence="4 7" id="KW-0560">Oxidoreductase</keyword>
<sequence>MSEDARWLAGLGEQARARLPREVYDYVAQGAREGVTAGEAAWAWHGHRLHPHVLRDVTDVDLSVPVLDGRAGVPWGIAPTTLQGAVHPDGELAVARATAEVDGLMVLTSNAGVTVEEVAATGVRWWLQAYLPSDRTLAIPLLRRAVAAGAGAVVLTVDTPVVATKYAAERAAVERRHPDLVGTNLELAAPNAEKALDLGPHDLDWLRELTGLPVVVKGVLRADDAVRCVQAGAAAVWVSNHGGRQLDRAVATAAALPDVVAAVGGRAQVYVDGGVRSGIDVVTALALGADAVFLGRPVMWALVEGELGVARMHREIGVQTVETLRLAGCSSVSDARGLASPAGLRSLAQAADLQ</sequence>
<feature type="domain" description="FMN hydroxy acid dehydrogenase" evidence="6">
    <location>
        <begin position="1"/>
        <end position="345"/>
    </location>
</feature>
<accession>A0ABX8EHS9</accession>
<comment type="cofactor">
    <cofactor evidence="1">
        <name>FMN</name>
        <dbReference type="ChEBI" id="CHEBI:58210"/>
    </cofactor>
</comment>
<dbReference type="EC" id="1.1.3.46" evidence="7"/>
<comment type="similarity">
    <text evidence="5">Belongs to the FMN-dependent alpha-hydroxy acid dehydrogenase family.</text>
</comment>
<dbReference type="PIRSF" id="PIRSF000138">
    <property type="entry name" value="Al-hdrx_acd_dh"/>
    <property type="match status" value="1"/>
</dbReference>
<dbReference type="InterPro" id="IPR000262">
    <property type="entry name" value="FMN-dep_DH"/>
</dbReference>
<gene>
    <name evidence="7" type="primary">hmo</name>
    <name evidence="7" type="ORF">ENKNEFLB_02043</name>
</gene>
<dbReference type="InterPro" id="IPR013785">
    <property type="entry name" value="Aldolase_TIM"/>
</dbReference>
<dbReference type="InterPro" id="IPR008259">
    <property type="entry name" value="FMN_hydac_DH_AS"/>
</dbReference>
<dbReference type="GO" id="GO:0016491">
    <property type="term" value="F:oxidoreductase activity"/>
    <property type="evidence" value="ECO:0007669"/>
    <property type="project" value="UniProtKB-KW"/>
</dbReference>
<dbReference type="PROSITE" id="PS51349">
    <property type="entry name" value="FMN_HYDROXY_ACID_DH_2"/>
    <property type="match status" value="1"/>
</dbReference>
<dbReference type="Pfam" id="PF01070">
    <property type="entry name" value="FMN_dh"/>
    <property type="match status" value="1"/>
</dbReference>
<evidence type="ECO:0000313" key="8">
    <source>
        <dbReference type="Proteomes" id="UP000679307"/>
    </source>
</evidence>
<dbReference type="Gene3D" id="3.20.20.70">
    <property type="entry name" value="Aldolase class I"/>
    <property type="match status" value="1"/>
</dbReference>
<evidence type="ECO:0000256" key="5">
    <source>
        <dbReference type="ARBA" id="ARBA00024042"/>
    </source>
</evidence>
<dbReference type="InterPro" id="IPR012133">
    <property type="entry name" value="Alpha-hydoxy_acid_DH_FMN"/>
</dbReference>
<evidence type="ECO:0000313" key="7">
    <source>
        <dbReference type="EMBL" id="QVT79657.1"/>
    </source>
</evidence>
<protein>
    <submittedName>
        <fullName evidence="7">4-hydroxymandelate oxidase</fullName>
        <ecNumber evidence="7">1.1.3.46</ecNumber>
    </submittedName>
</protein>
<keyword evidence="3" id="KW-0288">FMN</keyword>
<reference evidence="7 8" key="1">
    <citation type="submission" date="2021-05" db="EMBL/GenBank/DDBJ databases">
        <title>Complete genome of Nocardioides aquaticus KCTC 9944T isolated from meromictic and hypersaline Ekho Lake, Antarctica.</title>
        <authorList>
            <person name="Hwang K."/>
            <person name="Kim K.M."/>
            <person name="Choe H."/>
        </authorList>
    </citation>
    <scope>NUCLEOTIDE SEQUENCE [LARGE SCALE GENOMIC DNA]</scope>
    <source>
        <strain evidence="7 8">KCTC 9944</strain>
    </source>
</reference>
<dbReference type="PANTHER" id="PTHR10578">
    <property type="entry name" value="S -2-HYDROXY-ACID OXIDASE-RELATED"/>
    <property type="match status" value="1"/>
</dbReference>
<keyword evidence="8" id="KW-1185">Reference proteome</keyword>
<organism evidence="7 8">
    <name type="scientific">Nocardioides aquaticus</name>
    <dbReference type="NCBI Taxonomy" id="160826"/>
    <lineage>
        <taxon>Bacteria</taxon>
        <taxon>Bacillati</taxon>
        <taxon>Actinomycetota</taxon>
        <taxon>Actinomycetes</taxon>
        <taxon>Propionibacteriales</taxon>
        <taxon>Nocardioidaceae</taxon>
        <taxon>Nocardioides</taxon>
    </lineage>
</organism>
<evidence type="ECO:0000259" key="6">
    <source>
        <dbReference type="PROSITE" id="PS51349"/>
    </source>
</evidence>
<evidence type="ECO:0000256" key="2">
    <source>
        <dbReference type="ARBA" id="ARBA00022630"/>
    </source>
</evidence>
<dbReference type="RefSeq" id="WP_214059077.1">
    <property type="nucleotide sequence ID" value="NZ_BAAAHS010000102.1"/>
</dbReference>
<evidence type="ECO:0000256" key="3">
    <source>
        <dbReference type="ARBA" id="ARBA00022643"/>
    </source>
</evidence>
<keyword evidence="2" id="KW-0285">Flavoprotein</keyword>
<name>A0ABX8EHS9_9ACTN</name>
<dbReference type="SUPFAM" id="SSF51395">
    <property type="entry name" value="FMN-linked oxidoreductases"/>
    <property type="match status" value="1"/>
</dbReference>
<proteinExistence type="inferred from homology"/>
<evidence type="ECO:0000256" key="1">
    <source>
        <dbReference type="ARBA" id="ARBA00001917"/>
    </source>
</evidence>
<dbReference type="PROSITE" id="PS00557">
    <property type="entry name" value="FMN_HYDROXY_ACID_DH_1"/>
    <property type="match status" value="1"/>
</dbReference>
<dbReference type="Proteomes" id="UP000679307">
    <property type="component" value="Chromosome"/>
</dbReference>
<dbReference type="EMBL" id="CP075371">
    <property type="protein sequence ID" value="QVT79657.1"/>
    <property type="molecule type" value="Genomic_DNA"/>
</dbReference>